<keyword evidence="2" id="KW-1185">Reference proteome</keyword>
<evidence type="ECO:0000313" key="2">
    <source>
        <dbReference type="Proteomes" id="UP001497680"/>
    </source>
</evidence>
<accession>A0ACC0DGE5</accession>
<sequence>MWTHAVTLFLFTKSDFKTVLLPQTCFGLSMALSSVGSSLTPPVPGSIVRRLPRGAPYQLGGSQRAKLKAYSELLSIPAALLLSISLASSGPSTTLMAALWLYNDLDGSSVGPWQRNALNAVGLACFGWGSASILLAGYCEDEELLRNWILLTAAVVMTTIHAQDLPDIAGDKVRGRRTIPLVYGDSWARWSIAVLVPTWSMICLNFWQVHALGWMTLLFIAGTMALLVILRRDHSSDKQVWRLWCLWMSALYFLPIFGQTR</sequence>
<organism evidence="1 2">
    <name type="scientific">Hypoxylon rubiginosum</name>
    <dbReference type="NCBI Taxonomy" id="110542"/>
    <lineage>
        <taxon>Eukaryota</taxon>
        <taxon>Fungi</taxon>
        <taxon>Dikarya</taxon>
        <taxon>Ascomycota</taxon>
        <taxon>Pezizomycotina</taxon>
        <taxon>Sordariomycetes</taxon>
        <taxon>Xylariomycetidae</taxon>
        <taxon>Xylariales</taxon>
        <taxon>Hypoxylaceae</taxon>
        <taxon>Hypoxylon</taxon>
    </lineage>
</organism>
<dbReference type="EMBL" id="MU394285">
    <property type="protein sequence ID" value="KAI6091839.1"/>
    <property type="molecule type" value="Genomic_DNA"/>
</dbReference>
<reference evidence="1 2" key="1">
    <citation type="journal article" date="2022" name="New Phytol.">
        <title>Ecological generalism drives hyperdiversity of secondary metabolite gene clusters in xylarialean endophytes.</title>
        <authorList>
            <person name="Franco M.E.E."/>
            <person name="Wisecaver J.H."/>
            <person name="Arnold A.E."/>
            <person name="Ju Y.M."/>
            <person name="Slot J.C."/>
            <person name="Ahrendt S."/>
            <person name="Moore L.P."/>
            <person name="Eastman K.E."/>
            <person name="Scott K."/>
            <person name="Konkel Z."/>
            <person name="Mondo S.J."/>
            <person name="Kuo A."/>
            <person name="Hayes R.D."/>
            <person name="Haridas S."/>
            <person name="Andreopoulos B."/>
            <person name="Riley R."/>
            <person name="LaButti K."/>
            <person name="Pangilinan J."/>
            <person name="Lipzen A."/>
            <person name="Amirebrahimi M."/>
            <person name="Yan J."/>
            <person name="Adam C."/>
            <person name="Keymanesh K."/>
            <person name="Ng V."/>
            <person name="Louie K."/>
            <person name="Northen T."/>
            <person name="Drula E."/>
            <person name="Henrissat B."/>
            <person name="Hsieh H.M."/>
            <person name="Youens-Clark K."/>
            <person name="Lutzoni F."/>
            <person name="Miadlikowska J."/>
            <person name="Eastwood D.C."/>
            <person name="Hamelin R.C."/>
            <person name="Grigoriev I.V."/>
            <person name="U'Ren J.M."/>
        </authorList>
    </citation>
    <scope>NUCLEOTIDE SEQUENCE [LARGE SCALE GENOMIC DNA]</scope>
    <source>
        <strain evidence="1 2">ER1909</strain>
    </source>
</reference>
<name>A0ACC0DGE5_9PEZI</name>
<dbReference type="Proteomes" id="UP001497680">
    <property type="component" value="Unassembled WGS sequence"/>
</dbReference>
<evidence type="ECO:0000313" key="1">
    <source>
        <dbReference type="EMBL" id="KAI6091839.1"/>
    </source>
</evidence>
<protein>
    <submittedName>
        <fullName evidence="1">Uncharacterized protein</fullName>
    </submittedName>
</protein>
<proteinExistence type="predicted"/>
<gene>
    <name evidence="1" type="ORF">F4821DRAFT_254592</name>
</gene>
<comment type="caution">
    <text evidence="1">The sequence shown here is derived from an EMBL/GenBank/DDBJ whole genome shotgun (WGS) entry which is preliminary data.</text>
</comment>